<dbReference type="Pfam" id="PF06428">
    <property type="entry name" value="Sec2p"/>
    <property type="match status" value="1"/>
</dbReference>
<feature type="compositionally biased region" description="Basic and acidic residues" evidence="3">
    <location>
        <begin position="872"/>
        <end position="893"/>
    </location>
</feature>
<feature type="compositionally biased region" description="Pro residues" evidence="3">
    <location>
        <begin position="939"/>
        <end position="958"/>
    </location>
</feature>
<dbReference type="InterPro" id="IPR040351">
    <property type="entry name" value="RAB3IL/RAB3IP/Sec2"/>
</dbReference>
<feature type="compositionally biased region" description="Polar residues" evidence="3">
    <location>
        <begin position="990"/>
        <end position="1000"/>
    </location>
</feature>
<evidence type="ECO:0000256" key="3">
    <source>
        <dbReference type="SAM" id="MobiDB-lite"/>
    </source>
</evidence>
<feature type="compositionally biased region" description="Polar residues" evidence="3">
    <location>
        <begin position="52"/>
        <end position="71"/>
    </location>
</feature>
<dbReference type="GO" id="GO:0005085">
    <property type="term" value="F:guanyl-nucleotide exchange factor activity"/>
    <property type="evidence" value="ECO:0007669"/>
    <property type="project" value="InterPro"/>
</dbReference>
<feature type="compositionally biased region" description="Low complexity" evidence="3">
    <location>
        <begin position="580"/>
        <end position="589"/>
    </location>
</feature>
<dbReference type="PANTHER" id="PTHR14430">
    <property type="entry name" value="RABIN3-RELATED"/>
    <property type="match status" value="1"/>
</dbReference>
<dbReference type="InterPro" id="IPR009449">
    <property type="entry name" value="Sec2_N"/>
</dbReference>
<evidence type="ECO:0000259" key="4">
    <source>
        <dbReference type="Pfam" id="PF06428"/>
    </source>
</evidence>
<evidence type="ECO:0000313" key="6">
    <source>
        <dbReference type="Proteomes" id="UP000663841"/>
    </source>
</evidence>
<dbReference type="Proteomes" id="UP000663841">
    <property type="component" value="Unassembled WGS sequence"/>
</dbReference>
<accession>A0A8H3AQM4</accession>
<feature type="coiled-coil region" evidence="2">
    <location>
        <begin position="112"/>
        <end position="146"/>
    </location>
</feature>
<protein>
    <recommendedName>
        <fullName evidence="4">GDP/GTP exchange factor Sec2 N-terminal domain-containing protein</fullName>
    </recommendedName>
</protein>
<dbReference type="GO" id="GO:0070319">
    <property type="term" value="C:Golgi to plasma membrane transport vesicle"/>
    <property type="evidence" value="ECO:0007669"/>
    <property type="project" value="TreeGrafter"/>
</dbReference>
<feature type="compositionally biased region" description="Basic and acidic residues" evidence="3">
    <location>
        <begin position="590"/>
        <end position="604"/>
    </location>
</feature>
<dbReference type="SUPFAM" id="SSF144284">
    <property type="entry name" value="Sec2 N-terminal region"/>
    <property type="match status" value="1"/>
</dbReference>
<comment type="caution">
    <text evidence="5">The sequence shown here is derived from an EMBL/GenBank/DDBJ whole genome shotgun (WGS) entry which is preliminary data.</text>
</comment>
<feature type="compositionally biased region" description="Low complexity" evidence="3">
    <location>
        <begin position="799"/>
        <end position="825"/>
    </location>
</feature>
<reference evidence="5" key="1">
    <citation type="submission" date="2021-01" db="EMBL/GenBank/DDBJ databases">
        <authorList>
            <person name="Kaushik A."/>
        </authorList>
    </citation>
    <scope>NUCLEOTIDE SEQUENCE</scope>
    <source>
        <strain evidence="5">AG3-T5</strain>
    </source>
</reference>
<dbReference type="GO" id="GO:0006887">
    <property type="term" value="P:exocytosis"/>
    <property type="evidence" value="ECO:0007669"/>
    <property type="project" value="TreeGrafter"/>
</dbReference>
<evidence type="ECO:0000256" key="2">
    <source>
        <dbReference type="SAM" id="Coils"/>
    </source>
</evidence>
<dbReference type="GO" id="GO:0051286">
    <property type="term" value="C:cell tip"/>
    <property type="evidence" value="ECO:0007669"/>
    <property type="project" value="TreeGrafter"/>
</dbReference>
<proteinExistence type="predicted"/>
<feature type="coiled-coil region" evidence="2">
    <location>
        <begin position="212"/>
        <end position="260"/>
    </location>
</feature>
<feature type="compositionally biased region" description="Pro residues" evidence="3">
    <location>
        <begin position="713"/>
        <end position="732"/>
    </location>
</feature>
<feature type="compositionally biased region" description="Polar residues" evidence="3">
    <location>
        <begin position="895"/>
        <end position="904"/>
    </location>
</feature>
<feature type="compositionally biased region" description="Basic and acidic residues" evidence="3">
    <location>
        <begin position="961"/>
        <end position="989"/>
    </location>
</feature>
<feature type="region of interest" description="Disordered" evidence="3">
    <location>
        <begin position="46"/>
        <end position="79"/>
    </location>
</feature>
<dbReference type="PANTHER" id="PTHR14430:SF0">
    <property type="entry name" value="SEC2P DOMAIN-CONTAINING PROTEIN"/>
    <property type="match status" value="1"/>
</dbReference>
<feature type="region of interest" description="Disordered" evidence="3">
    <location>
        <begin position="537"/>
        <end position="1018"/>
    </location>
</feature>
<evidence type="ECO:0000313" key="5">
    <source>
        <dbReference type="EMBL" id="CAE6433501.1"/>
    </source>
</evidence>
<dbReference type="EMBL" id="CAJMWW010000086">
    <property type="protein sequence ID" value="CAE6433501.1"/>
    <property type="molecule type" value="Genomic_DNA"/>
</dbReference>
<name>A0A8H3AQM4_9AGAM</name>
<dbReference type="Gene3D" id="6.10.140.910">
    <property type="match status" value="1"/>
</dbReference>
<organism evidence="5 6">
    <name type="scientific">Rhizoctonia solani</name>
    <dbReference type="NCBI Taxonomy" id="456999"/>
    <lineage>
        <taxon>Eukaryota</taxon>
        <taxon>Fungi</taxon>
        <taxon>Dikarya</taxon>
        <taxon>Basidiomycota</taxon>
        <taxon>Agaricomycotina</taxon>
        <taxon>Agaricomycetes</taxon>
        <taxon>Cantharellales</taxon>
        <taxon>Ceratobasidiaceae</taxon>
        <taxon>Rhizoctonia</taxon>
    </lineage>
</organism>
<gene>
    <name evidence="5" type="ORF">RDB_LOCUS72691</name>
</gene>
<feature type="compositionally biased region" description="Basic and acidic residues" evidence="3">
    <location>
        <begin position="635"/>
        <end position="653"/>
    </location>
</feature>
<feature type="compositionally biased region" description="Low complexity" evidence="3">
    <location>
        <begin position="381"/>
        <end position="399"/>
    </location>
</feature>
<feature type="domain" description="GDP/GTP exchange factor Sec2 N-terminal" evidence="4">
    <location>
        <begin position="113"/>
        <end position="242"/>
    </location>
</feature>
<dbReference type="CDD" id="cd21044">
    <property type="entry name" value="Rab11BD_RAB3IP_like"/>
    <property type="match status" value="1"/>
</dbReference>
<dbReference type="AlphaFoldDB" id="A0A8H3AQM4"/>
<sequence length="1082" mass="116677">MLTQTLIFAEYNGLNLLHYKTVNSGYGEHMLGMEYAASKASPAHSKPATLASAASSIHSTKQPNGHSSTPQPIEEDDDPRGQLVETLRIQLTDTHNQLDLLNSKLVQSYDRVSSLEETLDNTNESLKAAKARVKELEAAKADHEAALETGVLVEREHVAHELSRLMERATEEAAQRGVADAARSRIETELDDLSADLFARANTMVAEARIARAASERKVEETEGALKGAENAIKSMQLQMQQMVDARRDAELKVAEIRARMGKGQWAEGEGELEIGGPRRRLYSSHAIYREFIAFVSHLRNLRANAGVMPQLSALTSLPLIARLIIEDCDPTLRLDLAPALNWLTRRAVHAAVLQGQLEIEPVYGLQEAECALCGSHPNGSLPSSTATSPTTATHTLSPKTHTPTGSGSMVAWASSTSKYFKGAIASPATSPQANINQVTQSPLQRVIVDTNAPPVYVFRISGAQAGAGAAPLVLCAGGWCLARLRTTCELCAFLKRGVIEKVWSEPPQLLHQGPVSASIYNQPGVLGSVVNVLSRDKDSTHTKESGDTTPPVPPRRRQLSQLGSSLWEKGFGAFGGSRTGSRSGTPGPEDNKETPPPQPERRLPPPPAPVETKLSIVPPAPPPRARPVPPVPSKPEEQEAHEDNHEPQEPIHHAMVFDAAADEHGHHALSPTGDKRHSIPITLHQPLRPIYSPRSPTDTLATLPESTTASDAPPPASESAPEPSPSAPVPAPSTQRLAPQAEAEHETPETPRPPPVSRPPRARPVAHEAAPHRPMSPNGIPLPDSRPGTPAMSGRNISPSRARTPSPSRFRARSPSIASPSRMRNGSIRRDVESIRAPSPVPSSPVGGGPPKIPRRAPRRAAPVPPGTPSKTERKSDEKAVEVEKKTEEPAKDTSVTETTTDVKPNVEETKPEVEEDKATEEEKPKVEDRPVPRPPRRAVPPPPAPPLPARARPPQPAEHTGEAKEPEVKDAEETKPSETRSVAESRANESVSEKSTYTDGAPSAKESAPPVTTLITSATTDSISHVASIPNTTETIVTDSKQSTEVDGQFVGDHSWEERAYKEIVKLREDMFWARVGSTW</sequence>
<keyword evidence="1 2" id="KW-0175">Coiled coil</keyword>
<feature type="compositionally biased region" description="Basic and acidic residues" evidence="3">
    <location>
        <begin position="537"/>
        <end position="547"/>
    </location>
</feature>
<feature type="compositionally biased region" description="Pro residues" evidence="3">
    <location>
        <begin position="619"/>
        <end position="634"/>
    </location>
</feature>
<feature type="compositionally biased region" description="Polar residues" evidence="3">
    <location>
        <begin position="400"/>
        <end position="409"/>
    </location>
</feature>
<feature type="compositionally biased region" description="Basic and acidic residues" evidence="3">
    <location>
        <begin position="922"/>
        <end position="933"/>
    </location>
</feature>
<evidence type="ECO:0000256" key="1">
    <source>
        <dbReference type="ARBA" id="ARBA00023054"/>
    </source>
</evidence>
<feature type="region of interest" description="Disordered" evidence="3">
    <location>
        <begin position="380"/>
        <end position="409"/>
    </location>
</feature>